<feature type="compositionally biased region" description="Acidic residues" evidence="5">
    <location>
        <begin position="504"/>
        <end position="515"/>
    </location>
</feature>
<dbReference type="Pfam" id="PF21884">
    <property type="entry name" value="ZUO1-like_ZHD"/>
    <property type="match status" value="1"/>
</dbReference>
<dbReference type="InterPro" id="IPR001623">
    <property type="entry name" value="DnaJ_domain"/>
</dbReference>
<evidence type="ECO:0000256" key="1">
    <source>
        <dbReference type="ARBA" id="ARBA00022723"/>
    </source>
</evidence>
<dbReference type="PRINTS" id="PR00625">
    <property type="entry name" value="JDOMAIN"/>
</dbReference>
<feature type="domain" description="J" evidence="6">
    <location>
        <begin position="21"/>
        <end position="87"/>
    </location>
</feature>
<dbReference type="EMBL" id="KN824307">
    <property type="protein sequence ID" value="KIM26299.1"/>
    <property type="molecule type" value="Genomic_DNA"/>
</dbReference>
<dbReference type="Pfam" id="PF00226">
    <property type="entry name" value="DnaJ"/>
    <property type="match status" value="1"/>
</dbReference>
<dbReference type="InterPro" id="IPR054076">
    <property type="entry name" value="ZUO1-like_ZHD"/>
</dbReference>
<feature type="compositionally biased region" description="Acidic residues" evidence="5">
    <location>
        <begin position="358"/>
        <end position="369"/>
    </location>
</feature>
<keyword evidence="2 4" id="KW-0863">Zinc-finger</keyword>
<accession>A0A0C3B280</accession>
<dbReference type="GO" id="GO:0008270">
    <property type="term" value="F:zinc ion binding"/>
    <property type="evidence" value="ECO:0007669"/>
    <property type="project" value="UniProtKB-KW"/>
</dbReference>
<dbReference type="HOGENOM" id="CLU_009539_2_0_1"/>
<feature type="region of interest" description="Disordered" evidence="5">
    <location>
        <begin position="566"/>
        <end position="586"/>
    </location>
</feature>
<feature type="compositionally biased region" description="Pro residues" evidence="5">
    <location>
        <begin position="391"/>
        <end position="401"/>
    </location>
</feature>
<dbReference type="SUPFAM" id="SSF57667">
    <property type="entry name" value="beta-beta-alpha zinc fingers"/>
    <property type="match status" value="1"/>
</dbReference>
<dbReference type="PROSITE" id="PS00028">
    <property type="entry name" value="ZINC_FINGER_C2H2_1"/>
    <property type="match status" value="2"/>
</dbReference>
<feature type="region of interest" description="Disordered" evidence="5">
    <location>
        <begin position="354"/>
        <end position="446"/>
    </location>
</feature>
<dbReference type="Proteomes" id="UP000054097">
    <property type="component" value="Unassembled WGS sequence"/>
</dbReference>
<dbReference type="CDD" id="cd06257">
    <property type="entry name" value="DnaJ"/>
    <property type="match status" value="1"/>
</dbReference>
<dbReference type="SUPFAM" id="SSF46565">
    <property type="entry name" value="Chaperone J-domain"/>
    <property type="match status" value="1"/>
</dbReference>
<dbReference type="InterPro" id="IPR022755">
    <property type="entry name" value="Znf_C2H2_jaz"/>
</dbReference>
<evidence type="ECO:0000256" key="5">
    <source>
        <dbReference type="SAM" id="MobiDB-lite"/>
    </source>
</evidence>
<dbReference type="InterPro" id="IPR036236">
    <property type="entry name" value="Znf_C2H2_sf"/>
</dbReference>
<keyword evidence="9" id="KW-1185">Reference proteome</keyword>
<dbReference type="AlphaFoldDB" id="A0A0C3B280"/>
<feature type="domain" description="C2H2-type" evidence="7">
    <location>
        <begin position="317"/>
        <end position="346"/>
    </location>
</feature>
<proteinExistence type="predicted"/>
<feature type="region of interest" description="Disordered" evidence="5">
    <location>
        <begin position="458"/>
        <end position="548"/>
    </location>
</feature>
<feature type="domain" description="C2H2-type" evidence="7">
    <location>
        <begin position="546"/>
        <end position="575"/>
    </location>
</feature>
<dbReference type="GO" id="GO:0005737">
    <property type="term" value="C:cytoplasm"/>
    <property type="evidence" value="ECO:0007669"/>
    <property type="project" value="TreeGrafter"/>
</dbReference>
<dbReference type="InterPro" id="IPR036869">
    <property type="entry name" value="J_dom_sf"/>
</dbReference>
<dbReference type="SMART" id="SM00271">
    <property type="entry name" value="DnaJ"/>
    <property type="match status" value="1"/>
</dbReference>
<reference evidence="9" key="2">
    <citation type="submission" date="2015-01" db="EMBL/GenBank/DDBJ databases">
        <title>Evolutionary Origins and Diversification of the Mycorrhizal Mutualists.</title>
        <authorList>
            <consortium name="DOE Joint Genome Institute"/>
            <consortium name="Mycorrhizal Genomics Consortium"/>
            <person name="Kohler A."/>
            <person name="Kuo A."/>
            <person name="Nagy L.G."/>
            <person name="Floudas D."/>
            <person name="Copeland A."/>
            <person name="Barry K.W."/>
            <person name="Cichocki N."/>
            <person name="Veneault-Fourrey C."/>
            <person name="LaButti K."/>
            <person name="Lindquist E.A."/>
            <person name="Lipzen A."/>
            <person name="Lundell T."/>
            <person name="Morin E."/>
            <person name="Murat C."/>
            <person name="Riley R."/>
            <person name="Ohm R."/>
            <person name="Sun H."/>
            <person name="Tunlid A."/>
            <person name="Henrissat B."/>
            <person name="Grigoriev I.V."/>
            <person name="Hibbett D.S."/>
            <person name="Martin F."/>
        </authorList>
    </citation>
    <scope>NUCLEOTIDE SEQUENCE [LARGE SCALE GENOMIC DNA]</scope>
    <source>
        <strain evidence="9">MAFF 305830</strain>
    </source>
</reference>
<evidence type="ECO:0000313" key="8">
    <source>
        <dbReference type="EMBL" id="KIM26299.1"/>
    </source>
</evidence>
<evidence type="ECO:0000313" key="9">
    <source>
        <dbReference type="Proteomes" id="UP000054097"/>
    </source>
</evidence>
<sequence>MGAQGSKQGDNRSKEEAKVPDYYEILQVEDSATADEIKKAFRKLALVHHPDKNPNDIENATKKFAIMQQAYEVLSDEQERAWYDNHRFALAPEADEAQIFDDIVKGTAPKANKRGTDPGLTTKNITKLMNPTLWKGMDDSDTGFFTIYRNLFVRLALEEAQHSDGVDNWPNFGDSSWPWIALDKDDDRAARRFYNTWLSFSTEKEFSWMDQWNLSEAPDRRTRRLMEKDNKKARDDAKKEYNDAVRDLVRFLRKRDKRYKDYMAKQNSSTGSTPLPATKTSTAPVAKFVEQEWQRVNISSEGNDAGQWDDAEGAEAWECVACGKEFKSEAAWMTHERSRKHLKEVERLQREMLRENEQLDLDAEDDEEESVHSEVYEDAVEEPIASEAPAETPPPSEPPETSPATPEADPATLEANLDSKPIKKKPKSGKAGVAPEPTRVKLSKTELLALQREQALKATADLENDDSEASGPVRKGKKKGKRSIGPDSGVATPLSTEVTNDPVDQVDGEDDEDDNASTLPGEPSMSKKDRRKAKEIAKSSSQTNSLRCNVCQSEFESRTKLFNHIKTTGHASAAEGSQKRGSGKKR</sequence>
<reference evidence="8 9" key="1">
    <citation type="submission" date="2014-04" db="EMBL/GenBank/DDBJ databases">
        <authorList>
            <consortium name="DOE Joint Genome Institute"/>
            <person name="Kuo A."/>
            <person name="Zuccaro A."/>
            <person name="Kohler A."/>
            <person name="Nagy L.G."/>
            <person name="Floudas D."/>
            <person name="Copeland A."/>
            <person name="Barry K.W."/>
            <person name="Cichocki N."/>
            <person name="Veneault-Fourrey C."/>
            <person name="LaButti K."/>
            <person name="Lindquist E.A."/>
            <person name="Lipzen A."/>
            <person name="Lundell T."/>
            <person name="Morin E."/>
            <person name="Murat C."/>
            <person name="Sun H."/>
            <person name="Tunlid A."/>
            <person name="Henrissat B."/>
            <person name="Grigoriev I.V."/>
            <person name="Hibbett D.S."/>
            <person name="Martin F."/>
            <person name="Nordberg H.P."/>
            <person name="Cantor M.N."/>
            <person name="Hua S.X."/>
        </authorList>
    </citation>
    <scope>NUCLEOTIDE SEQUENCE [LARGE SCALE GENOMIC DNA]</scope>
    <source>
        <strain evidence="8 9">MAFF 305830</strain>
    </source>
</reference>
<dbReference type="PROSITE" id="PS50157">
    <property type="entry name" value="ZINC_FINGER_C2H2_2"/>
    <property type="match status" value="2"/>
</dbReference>
<name>A0A0C3B280_SERVB</name>
<keyword evidence="3" id="KW-0862">Zinc</keyword>
<dbReference type="PANTHER" id="PTHR44029:SF1">
    <property type="entry name" value="DNAJ HOMOLOG SUBFAMILY C MEMBER 21"/>
    <property type="match status" value="1"/>
</dbReference>
<dbReference type="InterPro" id="IPR051964">
    <property type="entry name" value="Chaperone_stress_response"/>
</dbReference>
<evidence type="ECO:0000259" key="7">
    <source>
        <dbReference type="PROSITE" id="PS50157"/>
    </source>
</evidence>
<dbReference type="PROSITE" id="PS50076">
    <property type="entry name" value="DNAJ_2"/>
    <property type="match status" value="1"/>
</dbReference>
<keyword evidence="1" id="KW-0479">Metal-binding</keyword>
<dbReference type="Gene3D" id="1.10.287.110">
    <property type="entry name" value="DnaJ domain"/>
    <property type="match status" value="1"/>
</dbReference>
<organism evidence="8 9">
    <name type="scientific">Serendipita vermifera MAFF 305830</name>
    <dbReference type="NCBI Taxonomy" id="933852"/>
    <lineage>
        <taxon>Eukaryota</taxon>
        <taxon>Fungi</taxon>
        <taxon>Dikarya</taxon>
        <taxon>Basidiomycota</taxon>
        <taxon>Agaricomycotina</taxon>
        <taxon>Agaricomycetes</taxon>
        <taxon>Sebacinales</taxon>
        <taxon>Serendipitaceae</taxon>
        <taxon>Serendipita</taxon>
    </lineage>
</organism>
<dbReference type="PROSITE" id="PS00636">
    <property type="entry name" value="DNAJ_1"/>
    <property type="match status" value="1"/>
</dbReference>
<feature type="compositionally biased region" description="Polar residues" evidence="5">
    <location>
        <begin position="538"/>
        <end position="548"/>
    </location>
</feature>
<dbReference type="Gene3D" id="3.30.160.60">
    <property type="entry name" value="Classic Zinc Finger"/>
    <property type="match status" value="1"/>
</dbReference>
<dbReference type="Pfam" id="PF12171">
    <property type="entry name" value="zf-C2H2_jaz"/>
    <property type="match status" value="1"/>
</dbReference>
<dbReference type="OrthoDB" id="5894at2759"/>
<protein>
    <recommendedName>
        <fullName evidence="10">J domain-containing protein</fullName>
    </recommendedName>
</protein>
<dbReference type="InterPro" id="IPR013087">
    <property type="entry name" value="Znf_C2H2_type"/>
</dbReference>
<dbReference type="STRING" id="933852.A0A0C3B280"/>
<evidence type="ECO:0000256" key="4">
    <source>
        <dbReference type="PROSITE-ProRule" id="PRU00042"/>
    </source>
</evidence>
<evidence type="ECO:0000259" key="6">
    <source>
        <dbReference type="PROSITE" id="PS50076"/>
    </source>
</evidence>
<evidence type="ECO:0000256" key="2">
    <source>
        <dbReference type="ARBA" id="ARBA00022771"/>
    </source>
</evidence>
<feature type="compositionally biased region" description="Low complexity" evidence="5">
    <location>
        <begin position="402"/>
        <end position="412"/>
    </location>
</feature>
<evidence type="ECO:0008006" key="10">
    <source>
        <dbReference type="Google" id="ProtNLM"/>
    </source>
</evidence>
<dbReference type="PANTHER" id="PTHR44029">
    <property type="entry name" value="DNAJ HOMOLOG SUBFAMILY C MEMBER 21"/>
    <property type="match status" value="1"/>
</dbReference>
<dbReference type="SMART" id="SM00355">
    <property type="entry name" value="ZnF_C2H2"/>
    <property type="match status" value="2"/>
</dbReference>
<gene>
    <name evidence="8" type="ORF">M408DRAFT_16971</name>
</gene>
<dbReference type="InterPro" id="IPR018253">
    <property type="entry name" value="DnaJ_domain_CS"/>
</dbReference>
<evidence type="ECO:0000256" key="3">
    <source>
        <dbReference type="ARBA" id="ARBA00022833"/>
    </source>
</evidence>